<comment type="caution">
    <text evidence="3">The sequence shown here is derived from an EMBL/GenBank/DDBJ whole genome shotgun (WGS) entry which is preliminary data.</text>
</comment>
<keyword evidence="2" id="KW-0812">Transmembrane</keyword>
<proteinExistence type="predicted"/>
<dbReference type="Proteomes" id="UP000249794">
    <property type="component" value="Unassembled WGS sequence"/>
</dbReference>
<accession>A0A2W4XTA5</accession>
<feature type="transmembrane region" description="Helical" evidence="2">
    <location>
        <begin position="31"/>
        <end position="50"/>
    </location>
</feature>
<dbReference type="AlphaFoldDB" id="A0A2W4XTA5"/>
<keyword evidence="2" id="KW-1133">Transmembrane helix</keyword>
<keyword evidence="2" id="KW-0472">Membrane</keyword>
<feature type="region of interest" description="Disordered" evidence="1">
    <location>
        <begin position="59"/>
        <end position="90"/>
    </location>
</feature>
<reference evidence="4" key="1">
    <citation type="submission" date="2018-04" db="EMBL/GenBank/DDBJ databases">
        <authorList>
            <person name="Cornet L."/>
        </authorList>
    </citation>
    <scope>NUCLEOTIDE SEQUENCE [LARGE SCALE GENOMIC DNA]</scope>
</reference>
<gene>
    <name evidence="3" type="ORF">DCF15_01710</name>
</gene>
<sequence length="90" mass="9770">MLLVSKIFVSAIFALALYSLGQSIPSQRLSFIISGILFLIVLVGTQVFIVRRLEADSSKASQELLNDTDSQNQDQGGLKEASEENLGGRL</sequence>
<dbReference type="EMBL" id="QBMP01000008">
    <property type="protein sequence ID" value="PZO60693.1"/>
    <property type="molecule type" value="Genomic_DNA"/>
</dbReference>
<feature type="compositionally biased region" description="Polar residues" evidence="1">
    <location>
        <begin position="59"/>
        <end position="75"/>
    </location>
</feature>
<organism evidence="3 4">
    <name type="scientific">Phormidesmis priestleyi</name>
    <dbReference type="NCBI Taxonomy" id="268141"/>
    <lineage>
        <taxon>Bacteria</taxon>
        <taxon>Bacillati</taxon>
        <taxon>Cyanobacteriota</taxon>
        <taxon>Cyanophyceae</taxon>
        <taxon>Leptolyngbyales</taxon>
        <taxon>Leptolyngbyaceae</taxon>
        <taxon>Phormidesmis</taxon>
    </lineage>
</organism>
<evidence type="ECO:0000313" key="3">
    <source>
        <dbReference type="EMBL" id="PZO60693.1"/>
    </source>
</evidence>
<name>A0A2W4XTA5_9CYAN</name>
<evidence type="ECO:0000256" key="2">
    <source>
        <dbReference type="SAM" id="Phobius"/>
    </source>
</evidence>
<evidence type="ECO:0000313" key="4">
    <source>
        <dbReference type="Proteomes" id="UP000249794"/>
    </source>
</evidence>
<protein>
    <submittedName>
        <fullName evidence="3">Uncharacterized protein</fullName>
    </submittedName>
</protein>
<reference evidence="3 4" key="2">
    <citation type="submission" date="2018-06" db="EMBL/GenBank/DDBJ databases">
        <title>Metagenomic assembly of (sub)arctic Cyanobacteria and their associated microbiome from non-axenic cultures.</title>
        <authorList>
            <person name="Baurain D."/>
        </authorList>
    </citation>
    <scope>NUCLEOTIDE SEQUENCE [LARGE SCALE GENOMIC DNA]</scope>
    <source>
        <strain evidence="3">ULC027bin1</strain>
    </source>
</reference>
<evidence type="ECO:0000256" key="1">
    <source>
        <dbReference type="SAM" id="MobiDB-lite"/>
    </source>
</evidence>